<feature type="region of interest" description="Disordered" evidence="1">
    <location>
        <begin position="50"/>
        <end position="69"/>
    </location>
</feature>
<evidence type="ECO:0000313" key="2">
    <source>
        <dbReference type="EMBL" id="GAA2430266.1"/>
    </source>
</evidence>
<feature type="compositionally biased region" description="Basic and acidic residues" evidence="1">
    <location>
        <begin position="55"/>
        <end position="69"/>
    </location>
</feature>
<dbReference type="EMBL" id="BAAATK010000008">
    <property type="protein sequence ID" value="GAA2430266.1"/>
    <property type="molecule type" value="Genomic_DNA"/>
</dbReference>
<comment type="caution">
    <text evidence="2">The sequence shown here is derived from an EMBL/GenBank/DDBJ whole genome shotgun (WGS) entry which is preliminary data.</text>
</comment>
<protein>
    <submittedName>
        <fullName evidence="2">DUF2267 domain-containing protein</fullName>
    </submittedName>
</protein>
<sequence>MRIDEFLARVRDNGEYRSQEEAEQVSTAVLRVLASRITPEEAADLAAQLPAPLDDALRPERGHPETFGREEFLRRVAERTGARPRTAEWDACAVLATVAEAVSAGQVDHLLEQLPPDFAELFGRLQPS</sequence>
<evidence type="ECO:0000256" key="1">
    <source>
        <dbReference type="SAM" id="MobiDB-lite"/>
    </source>
</evidence>
<dbReference type="Pfam" id="PF10025">
    <property type="entry name" value="DUF2267"/>
    <property type="match status" value="1"/>
</dbReference>
<evidence type="ECO:0000313" key="3">
    <source>
        <dbReference type="Proteomes" id="UP001500460"/>
    </source>
</evidence>
<keyword evidence="3" id="KW-1185">Reference proteome</keyword>
<gene>
    <name evidence="2" type="ORF">GCM10010421_18170</name>
</gene>
<dbReference type="Gene3D" id="1.10.490.110">
    <property type="entry name" value="Uncharacterized conserved protein DUF2267"/>
    <property type="match status" value="1"/>
</dbReference>
<dbReference type="InterPro" id="IPR018727">
    <property type="entry name" value="DUF2267"/>
</dbReference>
<reference evidence="2 3" key="1">
    <citation type="journal article" date="2019" name="Int. J. Syst. Evol. Microbiol.">
        <title>The Global Catalogue of Microorganisms (GCM) 10K type strain sequencing project: providing services to taxonomists for standard genome sequencing and annotation.</title>
        <authorList>
            <consortium name="The Broad Institute Genomics Platform"/>
            <consortium name="The Broad Institute Genome Sequencing Center for Infectious Disease"/>
            <person name="Wu L."/>
            <person name="Ma J."/>
        </authorList>
    </citation>
    <scope>NUCLEOTIDE SEQUENCE [LARGE SCALE GENOMIC DNA]</scope>
    <source>
        <strain evidence="2 3">JCM 6922</strain>
    </source>
</reference>
<organism evidence="2 3">
    <name type="scientific">Streptomyces glaucus</name>
    <dbReference type="NCBI Taxonomy" id="284029"/>
    <lineage>
        <taxon>Bacteria</taxon>
        <taxon>Bacillati</taxon>
        <taxon>Actinomycetota</taxon>
        <taxon>Actinomycetes</taxon>
        <taxon>Kitasatosporales</taxon>
        <taxon>Streptomycetaceae</taxon>
        <taxon>Streptomyces</taxon>
    </lineage>
</organism>
<proteinExistence type="predicted"/>
<accession>A0ABN3JH34</accession>
<dbReference type="InterPro" id="IPR038282">
    <property type="entry name" value="DUF2267_sf"/>
</dbReference>
<dbReference type="RefSeq" id="WP_344601425.1">
    <property type="nucleotide sequence ID" value="NZ_BAAATK010000008.1"/>
</dbReference>
<dbReference type="Proteomes" id="UP001500460">
    <property type="component" value="Unassembled WGS sequence"/>
</dbReference>
<name>A0ABN3JH34_9ACTN</name>